<dbReference type="PANTHER" id="PTHR30336:SF4">
    <property type="entry name" value="ENVELOPE BIOGENESIS FACTOR ELYC"/>
    <property type="match status" value="1"/>
</dbReference>
<dbReference type="GO" id="GO:0000270">
    <property type="term" value="P:peptidoglycan metabolic process"/>
    <property type="evidence" value="ECO:0007669"/>
    <property type="project" value="TreeGrafter"/>
</dbReference>
<keyword evidence="4" id="KW-1185">Reference proteome</keyword>
<dbReference type="GO" id="GO:0005886">
    <property type="term" value="C:plasma membrane"/>
    <property type="evidence" value="ECO:0007669"/>
    <property type="project" value="TreeGrafter"/>
</dbReference>
<keyword evidence="1" id="KW-0812">Transmembrane</keyword>
<dbReference type="CDD" id="cd06259">
    <property type="entry name" value="YdcF-like"/>
    <property type="match status" value="1"/>
</dbReference>
<dbReference type="PANTHER" id="PTHR30336">
    <property type="entry name" value="INNER MEMBRANE PROTEIN, PROBABLE PERMEASE"/>
    <property type="match status" value="1"/>
</dbReference>
<gene>
    <name evidence="3" type="ORF">EDC22_102438</name>
</gene>
<feature type="transmembrane region" description="Helical" evidence="1">
    <location>
        <begin position="12"/>
        <end position="32"/>
    </location>
</feature>
<dbReference type="GO" id="GO:0043164">
    <property type="term" value="P:Gram-negative-bacterium-type cell wall biogenesis"/>
    <property type="evidence" value="ECO:0007669"/>
    <property type="project" value="TreeGrafter"/>
</dbReference>
<dbReference type="Gene3D" id="3.40.50.620">
    <property type="entry name" value="HUPs"/>
    <property type="match status" value="1"/>
</dbReference>
<evidence type="ECO:0000256" key="1">
    <source>
        <dbReference type="SAM" id="Phobius"/>
    </source>
</evidence>
<comment type="caution">
    <text evidence="3">The sequence shown here is derived from an EMBL/GenBank/DDBJ whole genome shotgun (WGS) entry which is preliminary data.</text>
</comment>
<feature type="transmembrane region" description="Helical" evidence="1">
    <location>
        <begin position="41"/>
        <end position="64"/>
    </location>
</feature>
<accession>A0A4R3MJK3</accession>
<dbReference type="InterPro" id="IPR003848">
    <property type="entry name" value="DUF218"/>
</dbReference>
<dbReference type="OrthoDB" id="9809813at2"/>
<keyword evidence="1" id="KW-1133">Transmembrane helix</keyword>
<dbReference type="Pfam" id="PF02698">
    <property type="entry name" value="DUF218"/>
    <property type="match status" value="1"/>
</dbReference>
<dbReference type="RefSeq" id="WP_132805511.1">
    <property type="nucleotide sequence ID" value="NZ_SMAK01000002.1"/>
</dbReference>
<protein>
    <submittedName>
        <fullName evidence="3">Uncharacterized SAM-binding protein YcdF (DUF218 family)</fullName>
    </submittedName>
</protein>
<feature type="domain" description="DUF218" evidence="2">
    <location>
        <begin position="81"/>
        <end position="248"/>
    </location>
</feature>
<evidence type="ECO:0000313" key="3">
    <source>
        <dbReference type="EMBL" id="TCT12752.1"/>
    </source>
</evidence>
<reference evidence="3 4" key="1">
    <citation type="submission" date="2019-03" db="EMBL/GenBank/DDBJ databases">
        <title>Genomic Encyclopedia of Type Strains, Phase IV (KMG-IV): sequencing the most valuable type-strain genomes for metagenomic binning, comparative biology and taxonomic classification.</title>
        <authorList>
            <person name="Goeker M."/>
        </authorList>
    </citation>
    <scope>NUCLEOTIDE SEQUENCE [LARGE SCALE GENOMIC DNA]</scope>
    <source>
        <strain evidence="3 4">DSM 19345</strain>
    </source>
</reference>
<evidence type="ECO:0000313" key="4">
    <source>
        <dbReference type="Proteomes" id="UP000295678"/>
    </source>
</evidence>
<proteinExistence type="predicted"/>
<name>A0A4R3MJK3_9HYPH</name>
<sequence length="267" mass="29402">MFFYLSKIAWFLLQPSNLLLTMAAAGALALLAGRLRRLGRWLLGLGLTGLIVCAFSPLGQWLILPLEERFPAWQANSIPPDGIILLGGSFETVTSSARGSVALNETAERVVEFAALSRRYPRARLVFTGGSGRLLFDEGTEADLAGRLLAGLGVDPDRIELEGRSRNTHENAVYTRELVQPGDGETWLLVTSAWHMPRAIGSFRAAGFPVEAYPVDFRTRGWQDVWRPFDSASEGLRRIDVATREWVGLVAYYLTGKSSEPLPGPDR</sequence>
<dbReference type="AlphaFoldDB" id="A0A4R3MJK3"/>
<dbReference type="EMBL" id="SMAK01000002">
    <property type="protein sequence ID" value="TCT12752.1"/>
    <property type="molecule type" value="Genomic_DNA"/>
</dbReference>
<dbReference type="InterPro" id="IPR051599">
    <property type="entry name" value="Cell_Envelope_Assoc"/>
</dbReference>
<dbReference type="Proteomes" id="UP000295678">
    <property type="component" value="Unassembled WGS sequence"/>
</dbReference>
<evidence type="ECO:0000259" key="2">
    <source>
        <dbReference type="Pfam" id="PF02698"/>
    </source>
</evidence>
<dbReference type="InterPro" id="IPR014729">
    <property type="entry name" value="Rossmann-like_a/b/a_fold"/>
</dbReference>
<organism evidence="3 4">
    <name type="scientific">Tepidamorphus gemmatus</name>
    <dbReference type="NCBI Taxonomy" id="747076"/>
    <lineage>
        <taxon>Bacteria</taxon>
        <taxon>Pseudomonadati</taxon>
        <taxon>Pseudomonadota</taxon>
        <taxon>Alphaproteobacteria</taxon>
        <taxon>Hyphomicrobiales</taxon>
        <taxon>Tepidamorphaceae</taxon>
        <taxon>Tepidamorphus</taxon>
    </lineage>
</organism>
<keyword evidence="1" id="KW-0472">Membrane</keyword>